<keyword evidence="2" id="KW-0812">Transmembrane</keyword>
<accession>A0A0C9WFR8</accession>
<reference evidence="3 4" key="1">
    <citation type="submission" date="2014-04" db="EMBL/GenBank/DDBJ databases">
        <title>Evolutionary Origins and Diversification of the Mycorrhizal Mutualists.</title>
        <authorList>
            <consortium name="DOE Joint Genome Institute"/>
            <consortium name="Mycorrhizal Genomics Consortium"/>
            <person name="Kohler A."/>
            <person name="Kuo A."/>
            <person name="Nagy L.G."/>
            <person name="Floudas D."/>
            <person name="Copeland A."/>
            <person name="Barry K.W."/>
            <person name="Cichocki N."/>
            <person name="Veneault-Fourrey C."/>
            <person name="LaButti K."/>
            <person name="Lindquist E.A."/>
            <person name="Lipzen A."/>
            <person name="Lundell T."/>
            <person name="Morin E."/>
            <person name="Murat C."/>
            <person name="Riley R."/>
            <person name="Ohm R."/>
            <person name="Sun H."/>
            <person name="Tunlid A."/>
            <person name="Henrissat B."/>
            <person name="Grigoriev I.V."/>
            <person name="Hibbett D.S."/>
            <person name="Martin F."/>
        </authorList>
    </citation>
    <scope>NUCLEOTIDE SEQUENCE [LARGE SCALE GENOMIC DNA]</scope>
    <source>
        <strain evidence="3 4">MD-312</strain>
    </source>
</reference>
<proteinExistence type="predicted"/>
<name>A0A0C9WFR8_9AGAM</name>
<organism evidence="3 4">
    <name type="scientific">Hydnomerulius pinastri MD-312</name>
    <dbReference type="NCBI Taxonomy" id="994086"/>
    <lineage>
        <taxon>Eukaryota</taxon>
        <taxon>Fungi</taxon>
        <taxon>Dikarya</taxon>
        <taxon>Basidiomycota</taxon>
        <taxon>Agaricomycotina</taxon>
        <taxon>Agaricomycetes</taxon>
        <taxon>Agaricomycetidae</taxon>
        <taxon>Boletales</taxon>
        <taxon>Boletales incertae sedis</taxon>
        <taxon>Leucogyrophana</taxon>
    </lineage>
</organism>
<evidence type="ECO:0000256" key="2">
    <source>
        <dbReference type="SAM" id="Phobius"/>
    </source>
</evidence>
<dbReference type="HOGENOM" id="CLU_921535_0_0_1"/>
<keyword evidence="2" id="KW-0472">Membrane</keyword>
<evidence type="ECO:0000313" key="4">
    <source>
        <dbReference type="Proteomes" id="UP000053820"/>
    </source>
</evidence>
<gene>
    <name evidence="3" type="ORF">HYDPIDRAFT_167755</name>
</gene>
<sequence>MASNSILIDDRDSGISYSGPLPIVLGGVSEEYDTTTTGLNAGVSAIYYFTASSISVFGTYGPIVDGTPSIGTYQVDDAPAATVTGPNTQTALYRQNFWTSPQLSPLSPGAFHKLVITSFQNTTIWIDYFAYSGERTVSSFLILPGPSSSTSTTPTQSSRPSVNVDAVAGGVAGAAVVMLAVAAALVYLARRRRARRPATSDGAVLRSHVQEEFNSSDSSDNTSQNSSPSFSRVSAPMQYAQPNSYSTIHWQSRPQSLEELGGSLMPMRTYDGGVSLAGGPLEIPPEYQSHYGRPAEFIPLTP</sequence>
<evidence type="ECO:0000313" key="3">
    <source>
        <dbReference type="EMBL" id="KIJ64422.1"/>
    </source>
</evidence>
<protein>
    <submittedName>
        <fullName evidence="3">Uncharacterized protein</fullName>
    </submittedName>
</protein>
<evidence type="ECO:0000256" key="1">
    <source>
        <dbReference type="SAM" id="MobiDB-lite"/>
    </source>
</evidence>
<feature type="region of interest" description="Disordered" evidence="1">
    <location>
        <begin position="198"/>
        <end position="233"/>
    </location>
</feature>
<keyword evidence="2" id="KW-1133">Transmembrane helix</keyword>
<dbReference type="AlphaFoldDB" id="A0A0C9WFR8"/>
<keyword evidence="4" id="KW-1185">Reference proteome</keyword>
<feature type="compositionally biased region" description="Low complexity" evidence="1">
    <location>
        <begin position="212"/>
        <end position="231"/>
    </location>
</feature>
<feature type="transmembrane region" description="Helical" evidence="2">
    <location>
        <begin position="166"/>
        <end position="188"/>
    </location>
</feature>
<dbReference type="EMBL" id="KN839846">
    <property type="protein sequence ID" value="KIJ64422.1"/>
    <property type="molecule type" value="Genomic_DNA"/>
</dbReference>
<dbReference type="OrthoDB" id="3265734at2759"/>
<dbReference type="Proteomes" id="UP000053820">
    <property type="component" value="Unassembled WGS sequence"/>
</dbReference>